<keyword evidence="1" id="KW-0805">Transcription regulation</keyword>
<feature type="region of interest" description="Disordered" evidence="4">
    <location>
        <begin position="1"/>
        <end position="22"/>
    </location>
</feature>
<dbReference type="InterPro" id="IPR059106">
    <property type="entry name" value="WHD_MalT"/>
</dbReference>
<evidence type="ECO:0000313" key="6">
    <source>
        <dbReference type="EMBL" id="SDY77114.1"/>
    </source>
</evidence>
<dbReference type="STRING" id="381665.SAMN05216554_1462"/>
<accession>A0A1H3ML70</accession>
<name>A0A1H3ML70_9MICO</name>
<sequence length="881" mass="95828">MREVDQGAVASRRRPGFAGAPRLPRQLVDRPRLVRRLDTDAPLTIVRGVGGAGKTVLMAEWARTRSAADRPGQWVSLRRQPSTRLSFWRDVVDATIDSGIETGDSPLANLVASLGRSDDPRATLVRAFARLPEGIHLIIDNYERVDDEDVHLDLLDVLEHCHEVRVTLATRSMAGLDAALLSLRVDTEIVGPEALRFDDQEVAELFRRAGAVASPEVVAAVQGATDGLALPVRAAASTFVSEGRMLEPHDIRVPDAVVSYIADTVTYFAPDERVRTFLLRISVPEGVSVALARDLTGEEHAEDFLNQAESNGLGLWSGQGEGLVFRFSGVVRSALYGELVAHLPEQVPVLRRRYAAWARSHGLAFVALSNAVEAGDLEFASRITLESWAQLLEMHLVEVVGVLQVIPLRTIRHYPLLAMVLGLGYDALGDNRMRAIELFTLAIAASRVRAGKTDRAERFVLVAGESAAYRLSGRFEQAGKSGENALQIFEELAPADRDDLERNAHHLLAHAGISLLYAGRPDRALEAFRAAYSASTQVPELRARLQPLSLIAGTLALSGEMVEAREPIARLNRMTWPEGWSEGNPGALYRLAQGFGALERFHPVGAQAHVDALERYLPASEHRGAFLLLQALIDIATHRHRAGSVELQVALERGTGNEIPRVIGEWLSALLAVEYVASGRPARADAVLAHQPADAPAVILVRALTALLGDDPAEALRLLNGVRQRGWMSRHIEVAHGLVRAAALLRLGNHDLAADITDETVALMLDRDLRFEIVFIPDVDREALARNASAHGLTSSVTFFDSVAGQRSFLPSVLARTRLTDREATVLHQLVETGSTAEIAAALFVSTNTVKSQLRSLYRKLGVASRDEALVAAAERGLLEG</sequence>
<dbReference type="Gene3D" id="1.10.10.10">
    <property type="entry name" value="Winged helix-like DNA-binding domain superfamily/Winged helix DNA-binding domain"/>
    <property type="match status" value="1"/>
</dbReference>
<reference evidence="6 7" key="1">
    <citation type="submission" date="2016-10" db="EMBL/GenBank/DDBJ databases">
        <authorList>
            <person name="de Groot N.N."/>
        </authorList>
    </citation>
    <scope>NUCLEOTIDE SEQUENCE [LARGE SCALE GENOMIC DNA]</scope>
    <source>
        <strain evidence="6 7">CGMCC 4.3491</strain>
    </source>
</reference>
<protein>
    <submittedName>
        <fullName evidence="6">LuxR family transcriptional regulator, maltose regulon positive regulatory protein</fullName>
    </submittedName>
</protein>
<gene>
    <name evidence="6" type="ORF">SAMN05216554_1462</name>
</gene>
<dbReference type="CDD" id="cd06170">
    <property type="entry name" value="LuxR_C_like"/>
    <property type="match status" value="1"/>
</dbReference>
<evidence type="ECO:0000256" key="4">
    <source>
        <dbReference type="SAM" id="MobiDB-lite"/>
    </source>
</evidence>
<proteinExistence type="predicted"/>
<dbReference type="InterPro" id="IPR016032">
    <property type="entry name" value="Sig_transdc_resp-reg_C-effctor"/>
</dbReference>
<dbReference type="InterPro" id="IPR011990">
    <property type="entry name" value="TPR-like_helical_dom_sf"/>
</dbReference>
<evidence type="ECO:0000313" key="7">
    <source>
        <dbReference type="Proteomes" id="UP000198891"/>
    </source>
</evidence>
<dbReference type="Gene3D" id="1.25.40.10">
    <property type="entry name" value="Tetratricopeptide repeat domain"/>
    <property type="match status" value="1"/>
</dbReference>
<dbReference type="Gene3D" id="3.40.50.300">
    <property type="entry name" value="P-loop containing nucleotide triphosphate hydrolases"/>
    <property type="match status" value="1"/>
</dbReference>
<dbReference type="InterPro" id="IPR000792">
    <property type="entry name" value="Tscrpt_reg_LuxR_C"/>
</dbReference>
<feature type="domain" description="HTH luxR-type" evidence="5">
    <location>
        <begin position="812"/>
        <end position="877"/>
    </location>
</feature>
<dbReference type="Proteomes" id="UP000198891">
    <property type="component" value="Unassembled WGS sequence"/>
</dbReference>
<organism evidence="6 7">
    <name type="scientific">Herbiconiux ginsengi</name>
    <dbReference type="NCBI Taxonomy" id="381665"/>
    <lineage>
        <taxon>Bacteria</taxon>
        <taxon>Bacillati</taxon>
        <taxon>Actinomycetota</taxon>
        <taxon>Actinomycetes</taxon>
        <taxon>Micrococcales</taxon>
        <taxon>Microbacteriaceae</taxon>
        <taxon>Herbiconiux</taxon>
    </lineage>
</organism>
<dbReference type="GO" id="GO:0006355">
    <property type="term" value="P:regulation of DNA-templated transcription"/>
    <property type="evidence" value="ECO:0007669"/>
    <property type="project" value="InterPro"/>
</dbReference>
<evidence type="ECO:0000256" key="3">
    <source>
        <dbReference type="ARBA" id="ARBA00023163"/>
    </source>
</evidence>
<keyword evidence="7" id="KW-1185">Reference proteome</keyword>
<dbReference type="OrthoDB" id="3178268at2"/>
<dbReference type="InterPro" id="IPR036388">
    <property type="entry name" value="WH-like_DNA-bd_sf"/>
</dbReference>
<dbReference type="SUPFAM" id="SSF46894">
    <property type="entry name" value="C-terminal effector domain of the bipartite response regulators"/>
    <property type="match status" value="1"/>
</dbReference>
<dbReference type="Pfam" id="PF00196">
    <property type="entry name" value="GerE"/>
    <property type="match status" value="1"/>
</dbReference>
<dbReference type="SUPFAM" id="SSF48452">
    <property type="entry name" value="TPR-like"/>
    <property type="match status" value="1"/>
</dbReference>
<dbReference type="SMART" id="SM00421">
    <property type="entry name" value="HTH_LUXR"/>
    <property type="match status" value="1"/>
</dbReference>
<dbReference type="PANTHER" id="PTHR44688">
    <property type="entry name" value="DNA-BINDING TRANSCRIPTIONAL ACTIVATOR DEVR_DOSR"/>
    <property type="match status" value="1"/>
</dbReference>
<keyword evidence="3" id="KW-0804">Transcription</keyword>
<dbReference type="AlphaFoldDB" id="A0A1H3ML70"/>
<dbReference type="GO" id="GO:0003677">
    <property type="term" value="F:DNA binding"/>
    <property type="evidence" value="ECO:0007669"/>
    <property type="project" value="UniProtKB-KW"/>
</dbReference>
<dbReference type="RefSeq" id="WP_139256648.1">
    <property type="nucleotide sequence ID" value="NZ_FNPZ01000001.1"/>
</dbReference>
<dbReference type="SUPFAM" id="SSF52540">
    <property type="entry name" value="P-loop containing nucleoside triphosphate hydrolases"/>
    <property type="match status" value="1"/>
</dbReference>
<evidence type="ECO:0000256" key="2">
    <source>
        <dbReference type="ARBA" id="ARBA00023125"/>
    </source>
</evidence>
<dbReference type="PROSITE" id="PS50043">
    <property type="entry name" value="HTH_LUXR_2"/>
    <property type="match status" value="1"/>
</dbReference>
<keyword evidence="2" id="KW-0238">DNA-binding</keyword>
<evidence type="ECO:0000259" key="5">
    <source>
        <dbReference type="PROSITE" id="PS50043"/>
    </source>
</evidence>
<dbReference type="PANTHER" id="PTHR44688:SF16">
    <property type="entry name" value="DNA-BINDING TRANSCRIPTIONAL ACTIVATOR DEVR_DOSR"/>
    <property type="match status" value="1"/>
</dbReference>
<evidence type="ECO:0000256" key="1">
    <source>
        <dbReference type="ARBA" id="ARBA00023015"/>
    </source>
</evidence>
<dbReference type="Pfam" id="PF25873">
    <property type="entry name" value="WHD_MalT"/>
    <property type="match status" value="1"/>
</dbReference>
<dbReference type="EMBL" id="FNPZ01000001">
    <property type="protein sequence ID" value="SDY77114.1"/>
    <property type="molecule type" value="Genomic_DNA"/>
</dbReference>
<dbReference type="InterPro" id="IPR027417">
    <property type="entry name" value="P-loop_NTPase"/>
</dbReference>